<dbReference type="InterPro" id="IPR036116">
    <property type="entry name" value="FN3_sf"/>
</dbReference>
<dbReference type="EMBL" id="BGPR01233434">
    <property type="protein sequence ID" value="GBL84006.1"/>
    <property type="molecule type" value="Genomic_DNA"/>
</dbReference>
<reference evidence="2 3" key="1">
    <citation type="journal article" date="2019" name="Sci. Rep.">
        <title>Orb-weaving spider Araneus ventricosus genome elucidates the spidroin gene catalogue.</title>
        <authorList>
            <person name="Kono N."/>
            <person name="Nakamura H."/>
            <person name="Ohtoshi R."/>
            <person name="Moran D.A.P."/>
            <person name="Shinohara A."/>
            <person name="Yoshida Y."/>
            <person name="Fujiwara M."/>
            <person name="Mori M."/>
            <person name="Tomita M."/>
            <person name="Arakawa K."/>
        </authorList>
    </citation>
    <scope>NUCLEOTIDE SEQUENCE [LARGE SCALE GENOMIC DNA]</scope>
</reference>
<dbReference type="InterPro" id="IPR003961">
    <property type="entry name" value="FN3_dom"/>
</dbReference>
<proteinExistence type="predicted"/>
<dbReference type="InterPro" id="IPR013783">
    <property type="entry name" value="Ig-like_fold"/>
</dbReference>
<organism evidence="2 3">
    <name type="scientific">Araneus ventricosus</name>
    <name type="common">Orbweaver spider</name>
    <name type="synonym">Epeira ventricosa</name>
    <dbReference type="NCBI Taxonomy" id="182803"/>
    <lineage>
        <taxon>Eukaryota</taxon>
        <taxon>Metazoa</taxon>
        <taxon>Ecdysozoa</taxon>
        <taxon>Arthropoda</taxon>
        <taxon>Chelicerata</taxon>
        <taxon>Arachnida</taxon>
        <taxon>Araneae</taxon>
        <taxon>Araneomorphae</taxon>
        <taxon>Entelegynae</taxon>
        <taxon>Araneoidea</taxon>
        <taxon>Araneidae</taxon>
        <taxon>Araneus</taxon>
    </lineage>
</organism>
<feature type="region of interest" description="Disordered" evidence="1">
    <location>
        <begin position="1"/>
        <end position="22"/>
    </location>
</feature>
<dbReference type="SUPFAM" id="SSF49265">
    <property type="entry name" value="Fibronectin type III"/>
    <property type="match status" value="1"/>
</dbReference>
<dbReference type="Proteomes" id="UP000499080">
    <property type="component" value="Unassembled WGS sequence"/>
</dbReference>
<evidence type="ECO:0008006" key="4">
    <source>
        <dbReference type="Google" id="ProtNLM"/>
    </source>
</evidence>
<comment type="caution">
    <text evidence="2">The sequence shown here is derived from an EMBL/GenBank/DDBJ whole genome shotgun (WGS) entry which is preliminary data.</text>
</comment>
<evidence type="ECO:0000313" key="3">
    <source>
        <dbReference type="Proteomes" id="UP000499080"/>
    </source>
</evidence>
<dbReference type="AlphaFoldDB" id="A0A4Y2AY98"/>
<evidence type="ECO:0000313" key="2">
    <source>
        <dbReference type="EMBL" id="GBL84006.1"/>
    </source>
</evidence>
<protein>
    <recommendedName>
        <fullName evidence="4">Fibronectin type-III domain-containing protein</fullName>
    </recommendedName>
</protein>
<evidence type="ECO:0000256" key="1">
    <source>
        <dbReference type="SAM" id="MobiDB-lite"/>
    </source>
</evidence>
<dbReference type="Gene3D" id="2.60.40.10">
    <property type="entry name" value="Immunoglobulins"/>
    <property type="match status" value="1"/>
</dbReference>
<keyword evidence="3" id="KW-1185">Reference proteome</keyword>
<dbReference type="OrthoDB" id="443915at2759"/>
<gene>
    <name evidence="2" type="ORF">AVEN_29981_1</name>
</gene>
<accession>A0A4Y2AY98</accession>
<feature type="non-terminal residue" evidence="2">
    <location>
        <position position="74"/>
    </location>
</feature>
<sequence>NGLWSEPFEVTSGAGVPDSPTISQVVPRSPHCVFVAWEEPFHNGAIISEYRLESRCNEKDFEVVHSGPLCSTEV</sequence>
<feature type="non-terminal residue" evidence="2">
    <location>
        <position position="1"/>
    </location>
</feature>
<name>A0A4Y2AY98_ARAVE</name>
<dbReference type="CDD" id="cd00063">
    <property type="entry name" value="FN3"/>
    <property type="match status" value="1"/>
</dbReference>